<gene>
    <name evidence="2" type="ORF">BDY21DRAFT_373544</name>
</gene>
<feature type="coiled-coil region" evidence="1">
    <location>
        <begin position="74"/>
        <end position="108"/>
    </location>
</feature>
<evidence type="ECO:0000313" key="3">
    <source>
        <dbReference type="Proteomes" id="UP000799766"/>
    </source>
</evidence>
<dbReference type="EMBL" id="MU001688">
    <property type="protein sequence ID" value="KAF2455045.1"/>
    <property type="molecule type" value="Genomic_DNA"/>
</dbReference>
<proteinExistence type="predicted"/>
<protein>
    <submittedName>
        <fullName evidence="2">Uncharacterized protein</fullName>
    </submittedName>
</protein>
<name>A0A6A6NTF0_9PEZI</name>
<sequence>MANENDESSFQFTGPSVKMRRHAADFSKNTGKACMQEEQNPSTTNSLSLTHFNSWKRRFLAKFNKVFAEIWVDVDALQGRCGALEKENSALHQRLVEVERKMNNIQMKGDLEAVRAVCENTSMEACTN</sequence>
<reference evidence="2" key="1">
    <citation type="journal article" date="2020" name="Stud. Mycol.">
        <title>101 Dothideomycetes genomes: a test case for predicting lifestyles and emergence of pathogens.</title>
        <authorList>
            <person name="Haridas S."/>
            <person name="Albert R."/>
            <person name="Binder M."/>
            <person name="Bloem J."/>
            <person name="Labutti K."/>
            <person name="Salamov A."/>
            <person name="Andreopoulos B."/>
            <person name="Baker S."/>
            <person name="Barry K."/>
            <person name="Bills G."/>
            <person name="Bluhm B."/>
            <person name="Cannon C."/>
            <person name="Castanera R."/>
            <person name="Culley D."/>
            <person name="Daum C."/>
            <person name="Ezra D."/>
            <person name="Gonzalez J."/>
            <person name="Henrissat B."/>
            <person name="Kuo A."/>
            <person name="Liang C."/>
            <person name="Lipzen A."/>
            <person name="Lutzoni F."/>
            <person name="Magnuson J."/>
            <person name="Mondo S."/>
            <person name="Nolan M."/>
            <person name="Ohm R."/>
            <person name="Pangilinan J."/>
            <person name="Park H.-J."/>
            <person name="Ramirez L."/>
            <person name="Alfaro M."/>
            <person name="Sun H."/>
            <person name="Tritt A."/>
            <person name="Yoshinaga Y."/>
            <person name="Zwiers L.-H."/>
            <person name="Turgeon B."/>
            <person name="Goodwin S."/>
            <person name="Spatafora J."/>
            <person name="Crous P."/>
            <person name="Grigoriev I."/>
        </authorList>
    </citation>
    <scope>NUCLEOTIDE SEQUENCE</scope>
    <source>
        <strain evidence="2">ATCC 16933</strain>
    </source>
</reference>
<organism evidence="2 3">
    <name type="scientific">Lineolata rhizophorae</name>
    <dbReference type="NCBI Taxonomy" id="578093"/>
    <lineage>
        <taxon>Eukaryota</taxon>
        <taxon>Fungi</taxon>
        <taxon>Dikarya</taxon>
        <taxon>Ascomycota</taxon>
        <taxon>Pezizomycotina</taxon>
        <taxon>Dothideomycetes</taxon>
        <taxon>Dothideomycetes incertae sedis</taxon>
        <taxon>Lineolatales</taxon>
        <taxon>Lineolataceae</taxon>
        <taxon>Lineolata</taxon>
    </lineage>
</organism>
<accession>A0A6A6NTF0</accession>
<evidence type="ECO:0000313" key="2">
    <source>
        <dbReference type="EMBL" id="KAF2455045.1"/>
    </source>
</evidence>
<keyword evidence="1" id="KW-0175">Coiled coil</keyword>
<dbReference type="AlphaFoldDB" id="A0A6A6NTF0"/>
<evidence type="ECO:0000256" key="1">
    <source>
        <dbReference type="SAM" id="Coils"/>
    </source>
</evidence>
<keyword evidence="3" id="KW-1185">Reference proteome</keyword>
<dbReference type="Proteomes" id="UP000799766">
    <property type="component" value="Unassembled WGS sequence"/>
</dbReference>